<evidence type="ECO:0000256" key="2">
    <source>
        <dbReference type="ARBA" id="ARBA00012060"/>
    </source>
</evidence>
<proteinExistence type="inferred from homology"/>
<dbReference type="PANTHER" id="PTHR43699:SF1">
    <property type="entry name" value="3-DEHYDROQUINATE DEHYDRATASE"/>
    <property type="match status" value="1"/>
</dbReference>
<dbReference type="CDD" id="cd00502">
    <property type="entry name" value="DHQase_I"/>
    <property type="match status" value="1"/>
</dbReference>
<dbReference type="NCBIfam" id="TIGR01093">
    <property type="entry name" value="aroD"/>
    <property type="match status" value="1"/>
</dbReference>
<dbReference type="SUPFAM" id="SSF51569">
    <property type="entry name" value="Aldolase"/>
    <property type="match status" value="1"/>
</dbReference>
<dbReference type="Pfam" id="PF01487">
    <property type="entry name" value="DHquinase_I"/>
    <property type="match status" value="1"/>
</dbReference>
<accession>A0A3B1DIG6</accession>
<dbReference type="InterPro" id="IPR050146">
    <property type="entry name" value="Type-I_3-dehydroquinase"/>
</dbReference>
<gene>
    <name evidence="5" type="ORF">MNBD_UNCLBAC01-323</name>
</gene>
<dbReference type="EMBL" id="UOGJ01000073">
    <property type="protein sequence ID" value="VAX35798.1"/>
    <property type="molecule type" value="Genomic_DNA"/>
</dbReference>
<keyword evidence="4" id="KW-0704">Schiff base</keyword>
<dbReference type="GO" id="GO:0046279">
    <property type="term" value="P:3,4-dihydroxybenzoate biosynthetic process"/>
    <property type="evidence" value="ECO:0007669"/>
    <property type="project" value="UniProtKB-ARBA"/>
</dbReference>
<dbReference type="InterPro" id="IPR013785">
    <property type="entry name" value="Aldolase_TIM"/>
</dbReference>
<sequence length="235" mass="26276">MTSFSTLLSQKQPQVAVVITDQEKNNDLIERGINILEIRVDLFKNLDLKFIQENVHHRKKTKIPLLLSIRNDIAEGAQSNNTISDQLKFEIFQTLISDIDAVDIELSSKIISDVMKVAKEHHKGIIISSHNFNKTPKADDLEKIFTDAKQYGDIIKIAAQANTLDDVATLAAFTIKHKDGNLITMSLGPIGTISRISFPALGSLLTYSFIGQPFAPGQISLYKLKEHLKTYYPLT</sequence>
<evidence type="ECO:0000313" key="5">
    <source>
        <dbReference type="EMBL" id="VAX35798.1"/>
    </source>
</evidence>
<organism evidence="5">
    <name type="scientific">hydrothermal vent metagenome</name>
    <dbReference type="NCBI Taxonomy" id="652676"/>
    <lineage>
        <taxon>unclassified sequences</taxon>
        <taxon>metagenomes</taxon>
        <taxon>ecological metagenomes</taxon>
    </lineage>
</organism>
<keyword evidence="3" id="KW-0456">Lyase</keyword>
<dbReference type="EC" id="4.2.1.10" evidence="2"/>
<dbReference type="GO" id="GO:0003855">
    <property type="term" value="F:3-dehydroquinate dehydratase activity"/>
    <property type="evidence" value="ECO:0007669"/>
    <property type="project" value="UniProtKB-EC"/>
</dbReference>
<dbReference type="Gene3D" id="3.20.20.70">
    <property type="entry name" value="Aldolase class I"/>
    <property type="match status" value="1"/>
</dbReference>
<evidence type="ECO:0000256" key="3">
    <source>
        <dbReference type="ARBA" id="ARBA00023239"/>
    </source>
</evidence>
<evidence type="ECO:0000256" key="4">
    <source>
        <dbReference type="ARBA" id="ARBA00023270"/>
    </source>
</evidence>
<reference evidence="5" key="1">
    <citation type="submission" date="2018-06" db="EMBL/GenBank/DDBJ databases">
        <authorList>
            <person name="Zhirakovskaya E."/>
        </authorList>
    </citation>
    <scope>NUCLEOTIDE SEQUENCE</scope>
</reference>
<evidence type="ECO:0000256" key="1">
    <source>
        <dbReference type="ARBA" id="ARBA00001864"/>
    </source>
</evidence>
<name>A0A3B1DIG6_9ZZZZ</name>
<dbReference type="HAMAP" id="MF_00214">
    <property type="entry name" value="AroD"/>
    <property type="match status" value="1"/>
</dbReference>
<protein>
    <recommendedName>
        <fullName evidence="2">3-dehydroquinate dehydratase</fullName>
        <ecNumber evidence="2">4.2.1.10</ecNumber>
    </recommendedName>
</protein>
<comment type="catalytic activity">
    <reaction evidence="1">
        <text>3-dehydroquinate = 3-dehydroshikimate + H2O</text>
        <dbReference type="Rhea" id="RHEA:21096"/>
        <dbReference type="ChEBI" id="CHEBI:15377"/>
        <dbReference type="ChEBI" id="CHEBI:16630"/>
        <dbReference type="ChEBI" id="CHEBI:32364"/>
        <dbReference type="EC" id="4.2.1.10"/>
    </reaction>
</comment>
<dbReference type="PANTHER" id="PTHR43699">
    <property type="entry name" value="3-DEHYDROQUINATE DEHYDRATASE"/>
    <property type="match status" value="1"/>
</dbReference>
<dbReference type="AlphaFoldDB" id="A0A3B1DIG6"/>
<dbReference type="InterPro" id="IPR001381">
    <property type="entry name" value="DHquinase_I"/>
</dbReference>